<keyword evidence="2" id="KW-1185">Reference proteome</keyword>
<gene>
    <name evidence="1" type="ORF">STAS_18742</name>
</gene>
<comment type="caution">
    <text evidence="1">The sequence shown here is derived from an EMBL/GenBank/DDBJ whole genome shotgun (WGS) entry which is preliminary data.</text>
</comment>
<organism evidence="1 2">
    <name type="scientific">Striga asiatica</name>
    <name type="common">Asiatic witchweed</name>
    <name type="synonym">Buchnera asiatica</name>
    <dbReference type="NCBI Taxonomy" id="4170"/>
    <lineage>
        <taxon>Eukaryota</taxon>
        <taxon>Viridiplantae</taxon>
        <taxon>Streptophyta</taxon>
        <taxon>Embryophyta</taxon>
        <taxon>Tracheophyta</taxon>
        <taxon>Spermatophyta</taxon>
        <taxon>Magnoliopsida</taxon>
        <taxon>eudicotyledons</taxon>
        <taxon>Gunneridae</taxon>
        <taxon>Pentapetalae</taxon>
        <taxon>asterids</taxon>
        <taxon>lamiids</taxon>
        <taxon>Lamiales</taxon>
        <taxon>Orobanchaceae</taxon>
        <taxon>Buchnereae</taxon>
        <taxon>Striga</taxon>
    </lineage>
</organism>
<reference evidence="2" key="1">
    <citation type="journal article" date="2019" name="Curr. Biol.">
        <title>Genome Sequence of Striga asiatica Provides Insight into the Evolution of Plant Parasitism.</title>
        <authorList>
            <person name="Yoshida S."/>
            <person name="Kim S."/>
            <person name="Wafula E.K."/>
            <person name="Tanskanen J."/>
            <person name="Kim Y.M."/>
            <person name="Honaas L."/>
            <person name="Yang Z."/>
            <person name="Spallek T."/>
            <person name="Conn C.E."/>
            <person name="Ichihashi Y."/>
            <person name="Cheong K."/>
            <person name="Cui S."/>
            <person name="Der J.P."/>
            <person name="Gundlach H."/>
            <person name="Jiao Y."/>
            <person name="Hori C."/>
            <person name="Ishida J.K."/>
            <person name="Kasahara H."/>
            <person name="Kiba T."/>
            <person name="Kim M.S."/>
            <person name="Koo N."/>
            <person name="Laohavisit A."/>
            <person name="Lee Y.H."/>
            <person name="Lumba S."/>
            <person name="McCourt P."/>
            <person name="Mortimer J.C."/>
            <person name="Mutuku J.M."/>
            <person name="Nomura T."/>
            <person name="Sasaki-Sekimoto Y."/>
            <person name="Seto Y."/>
            <person name="Wang Y."/>
            <person name="Wakatake T."/>
            <person name="Sakakibara H."/>
            <person name="Demura T."/>
            <person name="Yamaguchi S."/>
            <person name="Yoneyama K."/>
            <person name="Manabe R.I."/>
            <person name="Nelson D.C."/>
            <person name="Schulman A.H."/>
            <person name="Timko M.P."/>
            <person name="dePamphilis C.W."/>
            <person name="Choi D."/>
            <person name="Shirasu K."/>
        </authorList>
    </citation>
    <scope>NUCLEOTIDE SEQUENCE [LARGE SCALE GENOMIC DNA]</scope>
    <source>
        <strain evidence="2">cv. UVA1</strain>
    </source>
</reference>
<dbReference type="EMBL" id="BKCP01006217">
    <property type="protein sequence ID" value="GER41980.1"/>
    <property type="molecule type" value="Genomic_DNA"/>
</dbReference>
<proteinExistence type="predicted"/>
<dbReference type="AlphaFoldDB" id="A0A5A7Q9X3"/>
<accession>A0A5A7Q9X3</accession>
<dbReference type="Proteomes" id="UP000325081">
    <property type="component" value="Unassembled WGS sequence"/>
</dbReference>
<evidence type="ECO:0000313" key="1">
    <source>
        <dbReference type="EMBL" id="GER41980.1"/>
    </source>
</evidence>
<protein>
    <submittedName>
        <fullName evidence="1">Fructose-1,6-bisphosphatase class 3</fullName>
    </submittedName>
</protein>
<sequence length="127" mass="14759">MVSSYEPPHGICRVEQVSTQEVENSFLIRKEIVELTFERRNQEKGGNEVIVSLHYEPRYLFEMRLISIAKEELVLVVIIVNEMKIDVRFLVKPVEFVGQREIGRQKPRSFRKGLAEEIGNVEATVNE</sequence>
<evidence type="ECO:0000313" key="2">
    <source>
        <dbReference type="Proteomes" id="UP000325081"/>
    </source>
</evidence>
<name>A0A5A7Q9X3_STRAF</name>